<accession>Q2GYE2</accession>
<keyword evidence="4" id="KW-0175">Coiled coil</keyword>
<dbReference type="VEuPathDB" id="FungiDB:CHGG_07012"/>
<keyword evidence="8" id="KW-1185">Reference proteome</keyword>
<proteinExistence type="predicted"/>
<feature type="region of interest" description="Disordered" evidence="5">
    <location>
        <begin position="449"/>
        <end position="469"/>
    </location>
</feature>
<feature type="compositionally biased region" description="Basic and acidic residues" evidence="5">
    <location>
        <begin position="214"/>
        <end position="233"/>
    </location>
</feature>
<evidence type="ECO:0000256" key="1">
    <source>
        <dbReference type="ARBA" id="ARBA00004123"/>
    </source>
</evidence>
<feature type="domain" description="DNA endonuclease activator Ctp1 C-terminal" evidence="6">
    <location>
        <begin position="567"/>
        <end position="680"/>
    </location>
</feature>
<dbReference type="InParanoid" id="Q2GYE2"/>
<feature type="coiled-coil region" evidence="4">
    <location>
        <begin position="13"/>
        <end position="76"/>
    </location>
</feature>
<comment type="subcellular location">
    <subcellularLocation>
        <location evidence="1">Nucleus</location>
    </subcellularLocation>
</comment>
<feature type="compositionally biased region" description="Basic and acidic residues" evidence="5">
    <location>
        <begin position="346"/>
        <end position="359"/>
    </location>
</feature>
<dbReference type="OrthoDB" id="5801062at2759"/>
<dbReference type="RefSeq" id="XP_001224668.1">
    <property type="nucleotide sequence ID" value="XM_001224667.1"/>
</dbReference>
<keyword evidence="3" id="KW-0539">Nucleus</keyword>
<feature type="region of interest" description="Disordered" evidence="5">
    <location>
        <begin position="387"/>
        <end position="420"/>
    </location>
</feature>
<reference evidence="8" key="1">
    <citation type="journal article" date="2015" name="Genome Announc.">
        <title>Draft genome sequence of the cellulolytic fungus Chaetomium globosum.</title>
        <authorList>
            <person name="Cuomo C.A."/>
            <person name="Untereiner W.A."/>
            <person name="Ma L.-J."/>
            <person name="Grabherr M."/>
            <person name="Birren B.W."/>
        </authorList>
    </citation>
    <scope>NUCLEOTIDE SEQUENCE [LARGE SCALE GENOMIC DNA]</scope>
    <source>
        <strain evidence="8">ATCC 6205 / CBS 148.51 / DSM 1962 / NBRC 6347 / NRRL 1970</strain>
    </source>
</reference>
<evidence type="ECO:0000259" key="6">
    <source>
        <dbReference type="Pfam" id="PF08573"/>
    </source>
</evidence>
<dbReference type="AlphaFoldDB" id="Q2GYE2"/>
<feature type="compositionally biased region" description="Acidic residues" evidence="5">
    <location>
        <begin position="249"/>
        <end position="261"/>
    </location>
</feature>
<feature type="compositionally biased region" description="Basic and acidic residues" evidence="5">
    <location>
        <begin position="165"/>
        <end position="176"/>
    </location>
</feature>
<feature type="compositionally biased region" description="Basic and acidic residues" evidence="5">
    <location>
        <begin position="540"/>
        <end position="556"/>
    </location>
</feature>
<feature type="region of interest" description="Disordered" evidence="5">
    <location>
        <begin position="504"/>
        <end position="561"/>
    </location>
</feature>
<evidence type="ECO:0000256" key="4">
    <source>
        <dbReference type="SAM" id="Coils"/>
    </source>
</evidence>
<dbReference type="eggNOG" id="ENOG502S92Z">
    <property type="taxonomic scope" value="Eukaryota"/>
</dbReference>
<dbReference type="InterPro" id="IPR013882">
    <property type="entry name" value="Ctp1_C"/>
</dbReference>
<dbReference type="GO" id="GO:0006281">
    <property type="term" value="P:DNA repair"/>
    <property type="evidence" value="ECO:0007669"/>
    <property type="project" value="InterPro"/>
</dbReference>
<dbReference type="OMA" id="HRFSRMQ"/>
<evidence type="ECO:0000313" key="8">
    <source>
        <dbReference type="Proteomes" id="UP000001056"/>
    </source>
</evidence>
<dbReference type="EMBL" id="CH408033">
    <property type="protein sequence ID" value="EAQ85759.1"/>
    <property type="molecule type" value="Genomic_DNA"/>
</dbReference>
<dbReference type="Proteomes" id="UP000001056">
    <property type="component" value="Unassembled WGS sequence"/>
</dbReference>
<dbReference type="STRING" id="306901.Q2GYE2"/>
<gene>
    <name evidence="7" type="ORF">CHGG_07012</name>
</gene>
<sequence>MDYWPRKGRPTLLAALEAACDSVEEDLAAEIQQRYEDCHETLLAEVARLQAVATRVDQLENENRSLLRELDQLRSRQDTSLPLAARPALAEISTNTKLDALATGASEYDSEKAIDWKKKFSKLAARHASLEQRQEETHRLARRFRLERDDWVKYAQSLEGKIAKLEKKVQRNKNADEQLPPSSSAKPRPAPANQTGAFSDRAVLDSSIVAKPEQAIDPRSRGDPAQDPRDSKEVAPAPGTSLPGYAGPLDEETQDGSDGADDLPLPQGTPPGSAVRIKEETSSDAPVIVSERTIRKRKHTDDEVGMPASPRRIKTEQSSSSEPIITGEAPIFCPHESIDLDEEEREMPTPRKQQEWESRHILREDKDVAPIEERLVEAPSIEKRVYTSTRGSDSYLDRSATAALSPRKPSRTHKDRERPIRAGWTLDSGIADVAEETFESFYALKPRQVGNGSHETPTHGRLHSLLNDNSPKKSGAFLSPARLRHGSASPCFDKENIENMAAEETEKRSGALVKPAPIVNAPKATPLRRHDKGNPSKPGRLRDRPPAGLRPEDFKVNPRSNNGFKHAFDEVVRSREERAELSGCTDPNCCGRQFRAMAESELSAGGLGILSRVADIKMMEDYLGTEAYQLVEMTGEERQETWLKAKIQDLANRLGRHRHRFARRPSPPGYWNPDFPSTQEIEKNKEEAERAERSLVEERWREAMRRGRWLFRDE</sequence>
<keyword evidence="2" id="KW-0227">DNA damage</keyword>
<dbReference type="GO" id="GO:0005634">
    <property type="term" value="C:nucleus"/>
    <property type="evidence" value="ECO:0007669"/>
    <property type="project" value="UniProtKB-SubCell"/>
</dbReference>
<dbReference type="Pfam" id="PF08573">
    <property type="entry name" value="SAE2"/>
    <property type="match status" value="1"/>
</dbReference>
<evidence type="ECO:0000256" key="2">
    <source>
        <dbReference type="ARBA" id="ARBA00022763"/>
    </source>
</evidence>
<organism evidence="7 8">
    <name type="scientific">Chaetomium globosum (strain ATCC 6205 / CBS 148.51 / DSM 1962 / NBRC 6347 / NRRL 1970)</name>
    <name type="common">Soil fungus</name>
    <dbReference type="NCBI Taxonomy" id="306901"/>
    <lineage>
        <taxon>Eukaryota</taxon>
        <taxon>Fungi</taxon>
        <taxon>Dikarya</taxon>
        <taxon>Ascomycota</taxon>
        <taxon>Pezizomycotina</taxon>
        <taxon>Sordariomycetes</taxon>
        <taxon>Sordariomycetidae</taxon>
        <taxon>Sordariales</taxon>
        <taxon>Chaetomiaceae</taxon>
        <taxon>Chaetomium</taxon>
    </lineage>
</organism>
<evidence type="ECO:0000256" key="3">
    <source>
        <dbReference type="ARBA" id="ARBA00023242"/>
    </source>
</evidence>
<dbReference type="GeneID" id="4394100"/>
<evidence type="ECO:0000256" key="5">
    <source>
        <dbReference type="SAM" id="MobiDB-lite"/>
    </source>
</evidence>
<name>Q2GYE2_CHAGB</name>
<protein>
    <recommendedName>
        <fullName evidence="6">DNA endonuclease activator Ctp1 C-terminal domain-containing protein</fullName>
    </recommendedName>
</protein>
<evidence type="ECO:0000313" key="7">
    <source>
        <dbReference type="EMBL" id="EAQ85759.1"/>
    </source>
</evidence>
<feature type="region of interest" description="Disordered" evidence="5">
    <location>
        <begin position="165"/>
        <end position="359"/>
    </location>
</feature>
<dbReference type="HOGENOM" id="CLU_018738_0_0_1"/>